<protein>
    <submittedName>
        <fullName evidence="3">DNA-directed RNA polymerase subunit 1 inactive-like protein</fullName>
    </submittedName>
</protein>
<dbReference type="EMBL" id="KM982402">
    <property type="protein sequence ID" value="AKI80592.1"/>
    <property type="molecule type" value="Genomic_DNA"/>
</dbReference>
<dbReference type="CDD" id="cd09917">
    <property type="entry name" value="F-box_SF"/>
    <property type="match status" value="1"/>
</dbReference>
<dbReference type="GO" id="GO:0000428">
    <property type="term" value="C:DNA-directed RNA polymerase complex"/>
    <property type="evidence" value="ECO:0007669"/>
    <property type="project" value="UniProtKB-KW"/>
</dbReference>
<evidence type="ECO:0000313" key="4">
    <source>
        <dbReference type="Proteomes" id="UP000240461"/>
    </source>
</evidence>
<sequence length="277" mass="32983">MKTIIDYLYCDILLLIFHFLPDKDKISFSIVNKHMSQYIDCLIYTDLHQYELVRFLPFRTNFRRLSFRPRYDIIPPVITDLIIDKKFVGSLQNAIPNSVENLQIDFDVYEKNKNFIGKNIKIFIKYPYIGYKSTSRRTVSYVYLYGRFNTNTEDGILTNNNNLRISCSISERLIGKEGRITRKMIGKKSSMSRRYITGDESDIRVNTMGKQYIKSLLEYLDSKCIPIENMLHNGDKSSIKSQSKYHRQKKFRNNFSSQNKFHHQKIFPRQKFSKFHR</sequence>
<feature type="region of interest" description="Disordered" evidence="1">
    <location>
        <begin position="253"/>
        <end position="277"/>
    </location>
</feature>
<feature type="domain" description="F-box" evidence="2">
    <location>
        <begin position="11"/>
        <end position="40"/>
    </location>
</feature>
<evidence type="ECO:0000256" key="1">
    <source>
        <dbReference type="SAM" id="MobiDB-lite"/>
    </source>
</evidence>
<reference evidence="3 4" key="1">
    <citation type="submission" date="2014-10" db="EMBL/GenBank/DDBJ databases">
        <title>Pan-genome analysis of Brazilian lineage A amoebal mimiviruses.</title>
        <authorList>
            <person name="Assis F.L."/>
            <person name="Abrahao J.S."/>
            <person name="Kroon E.G."/>
            <person name="Dornas F.P."/>
            <person name="Andrade K.R."/>
            <person name="Borato P.V.M."/>
            <person name="Pilotto M.R."/>
            <person name="Benamar S."/>
            <person name="LaScola B."/>
            <person name="Colson P."/>
        </authorList>
    </citation>
    <scope>NUCLEOTIDE SEQUENCE [LARGE SCALE GENOMIC DNA]</scope>
    <source>
        <strain evidence="3 4">Kroon</strain>
    </source>
</reference>
<dbReference type="KEGG" id="vg:80514390"/>
<evidence type="ECO:0000313" key="3">
    <source>
        <dbReference type="EMBL" id="AKI80592.1"/>
    </source>
</evidence>
<keyword evidence="4" id="KW-1185">Reference proteome</keyword>
<dbReference type="SUPFAM" id="SSF81383">
    <property type="entry name" value="F-box domain"/>
    <property type="match status" value="1"/>
</dbReference>
<dbReference type="InterPro" id="IPR036047">
    <property type="entry name" value="F-box-like_dom_sf"/>
</dbReference>
<feature type="compositionally biased region" description="Basic residues" evidence="1">
    <location>
        <begin position="260"/>
        <end position="277"/>
    </location>
</feature>
<organism evidence="3 4">
    <name type="scientific">Acanthamoeba polyphaga mimivirus Kroon</name>
    <dbReference type="NCBI Taxonomy" id="3069720"/>
    <lineage>
        <taxon>Viruses</taxon>
        <taxon>Varidnaviria</taxon>
        <taxon>Bamfordvirae</taxon>
        <taxon>Nucleocytoviricota</taxon>
        <taxon>Megaviricetes</taxon>
        <taxon>Imitervirales</taxon>
        <taxon>Mimiviridae</taxon>
        <taxon>Megamimivirinae</taxon>
        <taxon>Mimivirus</taxon>
        <taxon>Mimivirus lagoaense</taxon>
    </lineage>
</organism>
<dbReference type="Pfam" id="PF00646">
    <property type="entry name" value="F-box"/>
    <property type="match status" value="1"/>
</dbReference>
<keyword evidence="3" id="KW-0240">DNA-directed RNA polymerase</keyword>
<evidence type="ECO:0000259" key="2">
    <source>
        <dbReference type="Pfam" id="PF00646"/>
    </source>
</evidence>
<keyword evidence="3" id="KW-0804">Transcription</keyword>
<proteinExistence type="predicted"/>
<dbReference type="InterPro" id="IPR001810">
    <property type="entry name" value="F-box_dom"/>
</dbReference>
<dbReference type="Proteomes" id="UP000240461">
    <property type="component" value="Segment"/>
</dbReference>
<name>A0A0G2Y9S1_9VIRU</name>
<accession>A0A0G2Y9S1</accession>